<accession>A7EGT4</accession>
<dbReference type="InParanoid" id="A7EGT4"/>
<dbReference type="Proteomes" id="UP000001312">
    <property type="component" value="Unassembled WGS sequence"/>
</dbReference>
<sequence length="73" mass="8198">MVVVDARIWTHSQWEGGAMALVEEERSAAVSEVNFVAGTEEFEVQKKRLECGTSQESAKGRRIYVPQEERSAL</sequence>
<dbReference type="HOGENOM" id="CLU_2706331_0_0_1"/>
<dbReference type="AlphaFoldDB" id="A7EGT4"/>
<proteinExistence type="predicted"/>
<keyword evidence="2" id="KW-1185">Reference proteome</keyword>
<protein>
    <submittedName>
        <fullName evidence="1">Uncharacterized protein</fullName>
    </submittedName>
</protein>
<dbReference type="KEGG" id="ssl:SS1G_04526"/>
<dbReference type="RefSeq" id="XP_001594718.1">
    <property type="nucleotide sequence ID" value="XM_001594668.1"/>
</dbReference>
<evidence type="ECO:0000313" key="2">
    <source>
        <dbReference type="Proteomes" id="UP000001312"/>
    </source>
</evidence>
<dbReference type="GeneID" id="5490525"/>
<evidence type="ECO:0000313" key="1">
    <source>
        <dbReference type="EMBL" id="EDO02050.1"/>
    </source>
</evidence>
<name>A7EGT4_SCLS1</name>
<organism evidence="1 2">
    <name type="scientific">Sclerotinia sclerotiorum (strain ATCC 18683 / 1980 / Ss-1)</name>
    <name type="common">White mold</name>
    <name type="synonym">Whetzelinia sclerotiorum</name>
    <dbReference type="NCBI Taxonomy" id="665079"/>
    <lineage>
        <taxon>Eukaryota</taxon>
        <taxon>Fungi</taxon>
        <taxon>Dikarya</taxon>
        <taxon>Ascomycota</taxon>
        <taxon>Pezizomycotina</taxon>
        <taxon>Leotiomycetes</taxon>
        <taxon>Helotiales</taxon>
        <taxon>Sclerotiniaceae</taxon>
        <taxon>Sclerotinia</taxon>
    </lineage>
</organism>
<reference evidence="2" key="1">
    <citation type="journal article" date="2011" name="PLoS Genet.">
        <title>Genomic analysis of the necrotrophic fungal pathogens Sclerotinia sclerotiorum and Botrytis cinerea.</title>
        <authorList>
            <person name="Amselem J."/>
            <person name="Cuomo C.A."/>
            <person name="van Kan J.A."/>
            <person name="Viaud M."/>
            <person name="Benito E.P."/>
            <person name="Couloux A."/>
            <person name="Coutinho P.M."/>
            <person name="de Vries R.P."/>
            <person name="Dyer P.S."/>
            <person name="Fillinger S."/>
            <person name="Fournier E."/>
            <person name="Gout L."/>
            <person name="Hahn M."/>
            <person name="Kohn L."/>
            <person name="Lapalu N."/>
            <person name="Plummer K.M."/>
            <person name="Pradier J.M."/>
            <person name="Quevillon E."/>
            <person name="Sharon A."/>
            <person name="Simon A."/>
            <person name="ten Have A."/>
            <person name="Tudzynski B."/>
            <person name="Tudzynski P."/>
            <person name="Wincker P."/>
            <person name="Andrew M."/>
            <person name="Anthouard V."/>
            <person name="Beever R.E."/>
            <person name="Beffa R."/>
            <person name="Benoit I."/>
            <person name="Bouzid O."/>
            <person name="Brault B."/>
            <person name="Chen Z."/>
            <person name="Choquer M."/>
            <person name="Collemare J."/>
            <person name="Cotton P."/>
            <person name="Danchin E.G."/>
            <person name="Da Silva C."/>
            <person name="Gautier A."/>
            <person name="Giraud C."/>
            <person name="Giraud T."/>
            <person name="Gonzalez C."/>
            <person name="Grossetete S."/>
            <person name="Guldener U."/>
            <person name="Henrissat B."/>
            <person name="Howlett B.J."/>
            <person name="Kodira C."/>
            <person name="Kretschmer M."/>
            <person name="Lappartient A."/>
            <person name="Leroch M."/>
            <person name="Levis C."/>
            <person name="Mauceli E."/>
            <person name="Neuveglise C."/>
            <person name="Oeser B."/>
            <person name="Pearson M."/>
            <person name="Poulain J."/>
            <person name="Poussereau N."/>
            <person name="Quesneville H."/>
            <person name="Rascle C."/>
            <person name="Schumacher J."/>
            <person name="Segurens B."/>
            <person name="Sexton A."/>
            <person name="Silva E."/>
            <person name="Sirven C."/>
            <person name="Soanes D.M."/>
            <person name="Talbot N.J."/>
            <person name="Templeton M."/>
            <person name="Yandava C."/>
            <person name="Yarden O."/>
            <person name="Zeng Q."/>
            <person name="Rollins J.A."/>
            <person name="Lebrun M.H."/>
            <person name="Dickman M."/>
        </authorList>
    </citation>
    <scope>NUCLEOTIDE SEQUENCE [LARGE SCALE GENOMIC DNA]</scope>
    <source>
        <strain evidence="2">ATCC 18683 / 1980 / Ss-1</strain>
    </source>
</reference>
<gene>
    <name evidence="1" type="ORF">SS1G_04526</name>
</gene>
<dbReference type="EMBL" id="CH476625">
    <property type="protein sequence ID" value="EDO02050.1"/>
    <property type="molecule type" value="Genomic_DNA"/>
</dbReference>